<comment type="subunit">
    <text evidence="2">Monomer.</text>
</comment>
<sequence length="332" mass="36776">MESKMSSIRSLEMKTYDLDQLPLDELSSTLQDHLSKFYGHVEVSVVDCPDLSKEPFNLAGSGLGGKTALADIGGVPYLMPVPYHPAPIYSFVNLGKRMGFQDAHLMGAACVPFQITGSIAEFMPNISYSIDETGKTLVNHGSYYSEMVDDKKYIMRPLASDCTNTLANVFISENKPSKVIKIVASKRVDKRGESLTVAIRDILRIAYPEKAISMGGMFLVRKGKIYIHVMPNDFSKTPCDTEEKANEWLNFFEASAPIVGLVTLHSKDPGFNLRDEHTHCIGKGEGGHYHHDTTPDTIEYEAYLNIAQQIVRVDQPVVGNEMLKVKSKAGNH</sequence>
<dbReference type="Pfam" id="PF08925">
    <property type="entry name" value="DUF1907"/>
    <property type="match status" value="1"/>
</dbReference>
<dbReference type="HOGENOM" id="CLU_055541_0_0_1"/>
<dbReference type="InterPro" id="IPR015021">
    <property type="entry name" value="C11orf54_DUF1907"/>
</dbReference>
<evidence type="ECO:0000256" key="5">
    <source>
        <dbReference type="ARBA" id="ARBA00022833"/>
    </source>
</evidence>
<dbReference type="Proteomes" id="UP000015104">
    <property type="component" value="Unassembled WGS sequence"/>
</dbReference>
<keyword evidence="5" id="KW-0862">Zinc</keyword>
<dbReference type="KEGG" id="tut:107369596"/>
<keyword evidence="3" id="KW-0479">Metal-binding</keyword>
<accession>T1L2K8</accession>
<evidence type="ECO:0000256" key="1">
    <source>
        <dbReference type="ARBA" id="ARBA00004123"/>
    </source>
</evidence>
<dbReference type="GO" id="GO:0008270">
    <property type="term" value="F:zinc ion binding"/>
    <property type="evidence" value="ECO:0007669"/>
    <property type="project" value="TreeGrafter"/>
</dbReference>
<dbReference type="PANTHER" id="PTHR13204">
    <property type="entry name" value="PTD012 PROTEIN"/>
    <property type="match status" value="1"/>
</dbReference>
<evidence type="ECO:0000256" key="6">
    <source>
        <dbReference type="ARBA" id="ARBA00023242"/>
    </source>
</evidence>
<dbReference type="PANTHER" id="PTHR13204:SF1">
    <property type="entry name" value="ESTER HYDROLASE C11ORF54"/>
    <property type="match status" value="1"/>
</dbReference>
<evidence type="ECO:0000256" key="3">
    <source>
        <dbReference type="ARBA" id="ARBA00022723"/>
    </source>
</evidence>
<dbReference type="OrthoDB" id="5119241at2759"/>
<dbReference type="EMBL" id="CAEY01000948">
    <property type="status" value="NOT_ANNOTATED_CDS"/>
    <property type="molecule type" value="Genomic_DNA"/>
</dbReference>
<keyword evidence="9" id="KW-1185">Reference proteome</keyword>
<dbReference type="GO" id="GO:0016788">
    <property type="term" value="F:hydrolase activity, acting on ester bonds"/>
    <property type="evidence" value="ECO:0007669"/>
    <property type="project" value="TreeGrafter"/>
</dbReference>
<keyword evidence="6" id="KW-0539">Nucleus</keyword>
<dbReference type="CDD" id="cd17298">
    <property type="entry name" value="DUF1907"/>
    <property type="match status" value="1"/>
</dbReference>
<dbReference type="eggNOG" id="KOG4048">
    <property type="taxonomic scope" value="Eukaryota"/>
</dbReference>
<dbReference type="SMART" id="SM01168">
    <property type="entry name" value="DUF1907"/>
    <property type="match status" value="1"/>
</dbReference>
<reference evidence="8" key="2">
    <citation type="submission" date="2015-06" db="UniProtKB">
        <authorList>
            <consortium name="EnsemblMetazoa"/>
        </authorList>
    </citation>
    <scope>IDENTIFICATION</scope>
</reference>
<dbReference type="SUPFAM" id="SSF117856">
    <property type="entry name" value="AF0104/ALDC/Ptd012-like"/>
    <property type="match status" value="1"/>
</dbReference>
<dbReference type="OMA" id="YHIMPDF"/>
<name>T1L2K8_TETUR</name>
<evidence type="ECO:0000256" key="2">
    <source>
        <dbReference type="ARBA" id="ARBA00011245"/>
    </source>
</evidence>
<reference evidence="9" key="1">
    <citation type="submission" date="2011-08" db="EMBL/GenBank/DDBJ databases">
        <authorList>
            <person name="Rombauts S."/>
        </authorList>
    </citation>
    <scope>NUCLEOTIDE SEQUENCE</scope>
    <source>
        <strain evidence="9">London</strain>
    </source>
</reference>
<evidence type="ECO:0000313" key="8">
    <source>
        <dbReference type="EnsemblMetazoa" id="tetur33g01320.1"/>
    </source>
</evidence>
<proteinExistence type="predicted"/>
<keyword evidence="4" id="KW-0378">Hydrolase</keyword>
<comment type="subcellular location">
    <subcellularLocation>
        <location evidence="1">Nucleus</location>
    </subcellularLocation>
</comment>
<evidence type="ECO:0000313" key="9">
    <source>
        <dbReference type="Proteomes" id="UP000015104"/>
    </source>
</evidence>
<gene>
    <name evidence="8" type="primary">107369596</name>
</gene>
<evidence type="ECO:0000259" key="7">
    <source>
        <dbReference type="SMART" id="SM01168"/>
    </source>
</evidence>
<dbReference type="AlphaFoldDB" id="T1L2K8"/>
<protein>
    <recommendedName>
        <fullName evidence="7">DUF1907 domain-containing protein</fullName>
    </recommendedName>
</protein>
<dbReference type="GO" id="GO:0005634">
    <property type="term" value="C:nucleus"/>
    <property type="evidence" value="ECO:0007669"/>
    <property type="project" value="UniProtKB-SubCell"/>
</dbReference>
<organism evidence="8 9">
    <name type="scientific">Tetranychus urticae</name>
    <name type="common">Two-spotted spider mite</name>
    <dbReference type="NCBI Taxonomy" id="32264"/>
    <lineage>
        <taxon>Eukaryota</taxon>
        <taxon>Metazoa</taxon>
        <taxon>Ecdysozoa</taxon>
        <taxon>Arthropoda</taxon>
        <taxon>Chelicerata</taxon>
        <taxon>Arachnida</taxon>
        <taxon>Acari</taxon>
        <taxon>Acariformes</taxon>
        <taxon>Trombidiformes</taxon>
        <taxon>Prostigmata</taxon>
        <taxon>Eleutherengona</taxon>
        <taxon>Raphignathae</taxon>
        <taxon>Tetranychoidea</taxon>
        <taxon>Tetranychidae</taxon>
        <taxon>Tetranychus</taxon>
    </lineage>
</organism>
<feature type="domain" description="DUF1907" evidence="7">
    <location>
        <begin position="29"/>
        <end position="313"/>
    </location>
</feature>
<evidence type="ECO:0000256" key="4">
    <source>
        <dbReference type="ARBA" id="ARBA00022801"/>
    </source>
</evidence>
<dbReference type="EnsemblMetazoa" id="tetur33g01320.1">
    <property type="protein sequence ID" value="tetur33g01320.1"/>
    <property type="gene ID" value="tetur33g01320"/>
</dbReference>